<dbReference type="OrthoDB" id="2248014at2759"/>
<dbReference type="PROSITE" id="PS00973">
    <property type="entry name" value="USP_2"/>
    <property type="match status" value="1"/>
</dbReference>
<feature type="domain" description="USP" evidence="8">
    <location>
        <begin position="170"/>
        <end position="1163"/>
    </location>
</feature>
<keyword evidence="10" id="KW-1185">Reference proteome</keyword>
<feature type="domain" description="RING-type" evidence="7">
    <location>
        <begin position="789"/>
        <end position="842"/>
    </location>
</feature>
<dbReference type="PROSITE" id="PS00972">
    <property type="entry name" value="USP_1"/>
    <property type="match status" value="1"/>
</dbReference>
<dbReference type="InterPro" id="IPR050185">
    <property type="entry name" value="Ub_carboxyl-term_hydrolase"/>
</dbReference>
<evidence type="ECO:0000313" key="9">
    <source>
        <dbReference type="EMBL" id="EFX86529.1"/>
    </source>
</evidence>
<dbReference type="Gene3D" id="3.30.40.10">
    <property type="entry name" value="Zinc/RING finger domain, C3HC4 (zinc finger)"/>
    <property type="match status" value="1"/>
</dbReference>
<reference evidence="9 10" key="1">
    <citation type="journal article" date="2011" name="Science">
        <title>The ecoresponsive genome of Daphnia pulex.</title>
        <authorList>
            <person name="Colbourne J.K."/>
            <person name="Pfrender M.E."/>
            <person name="Gilbert D."/>
            <person name="Thomas W.K."/>
            <person name="Tucker A."/>
            <person name="Oakley T.H."/>
            <person name="Tokishita S."/>
            <person name="Aerts A."/>
            <person name="Arnold G.J."/>
            <person name="Basu M.K."/>
            <person name="Bauer D.J."/>
            <person name="Caceres C.E."/>
            <person name="Carmel L."/>
            <person name="Casola C."/>
            <person name="Choi J.H."/>
            <person name="Detter J.C."/>
            <person name="Dong Q."/>
            <person name="Dusheyko S."/>
            <person name="Eads B.D."/>
            <person name="Frohlich T."/>
            <person name="Geiler-Samerotte K.A."/>
            <person name="Gerlach D."/>
            <person name="Hatcher P."/>
            <person name="Jogdeo S."/>
            <person name="Krijgsveld J."/>
            <person name="Kriventseva E.V."/>
            <person name="Kultz D."/>
            <person name="Laforsch C."/>
            <person name="Lindquist E."/>
            <person name="Lopez J."/>
            <person name="Manak J.R."/>
            <person name="Muller J."/>
            <person name="Pangilinan J."/>
            <person name="Patwardhan R.P."/>
            <person name="Pitluck S."/>
            <person name="Pritham E.J."/>
            <person name="Rechtsteiner A."/>
            <person name="Rho M."/>
            <person name="Rogozin I.B."/>
            <person name="Sakarya O."/>
            <person name="Salamov A."/>
            <person name="Schaack S."/>
            <person name="Shapiro H."/>
            <person name="Shiga Y."/>
            <person name="Skalitzky C."/>
            <person name="Smith Z."/>
            <person name="Souvorov A."/>
            <person name="Sung W."/>
            <person name="Tang Z."/>
            <person name="Tsuchiya D."/>
            <person name="Tu H."/>
            <person name="Vos H."/>
            <person name="Wang M."/>
            <person name="Wolf Y.I."/>
            <person name="Yamagata H."/>
            <person name="Yamada T."/>
            <person name="Ye Y."/>
            <person name="Shaw J.R."/>
            <person name="Andrews J."/>
            <person name="Crease T.J."/>
            <person name="Tang H."/>
            <person name="Lucas S.M."/>
            <person name="Robertson H.M."/>
            <person name="Bork P."/>
            <person name="Koonin E.V."/>
            <person name="Zdobnov E.M."/>
            <person name="Grigoriev I.V."/>
            <person name="Lynch M."/>
            <person name="Boore J.L."/>
        </authorList>
    </citation>
    <scope>NUCLEOTIDE SEQUENCE [LARGE SCALE GENOMIC DNA]</scope>
</reference>
<dbReference type="KEGG" id="dpx:DAPPUDRAFT_307840"/>
<organism evidence="9 10">
    <name type="scientific">Daphnia pulex</name>
    <name type="common">Water flea</name>
    <dbReference type="NCBI Taxonomy" id="6669"/>
    <lineage>
        <taxon>Eukaryota</taxon>
        <taxon>Metazoa</taxon>
        <taxon>Ecdysozoa</taxon>
        <taxon>Arthropoda</taxon>
        <taxon>Crustacea</taxon>
        <taxon>Branchiopoda</taxon>
        <taxon>Diplostraca</taxon>
        <taxon>Cladocera</taxon>
        <taxon>Anomopoda</taxon>
        <taxon>Daphniidae</taxon>
        <taxon>Daphnia</taxon>
    </lineage>
</organism>
<dbReference type="AlphaFoldDB" id="E9G1P4"/>
<evidence type="ECO:0000256" key="6">
    <source>
        <dbReference type="SAM" id="MobiDB-lite"/>
    </source>
</evidence>
<keyword evidence="3 5" id="KW-0863">Zinc-finger</keyword>
<evidence type="ECO:0000256" key="5">
    <source>
        <dbReference type="PROSITE-ProRule" id="PRU00175"/>
    </source>
</evidence>
<feature type="compositionally biased region" description="Polar residues" evidence="6">
    <location>
        <begin position="58"/>
        <end position="81"/>
    </location>
</feature>
<dbReference type="InterPro" id="IPR001841">
    <property type="entry name" value="Znf_RING"/>
</dbReference>
<protein>
    <recommendedName>
        <fullName evidence="2">ubiquitinyl hydrolase 1</fullName>
        <ecNumber evidence="2">3.4.19.12</ecNumber>
    </recommendedName>
</protein>
<dbReference type="Proteomes" id="UP000000305">
    <property type="component" value="Unassembled WGS sequence"/>
</dbReference>
<keyword evidence="3 5" id="KW-0479">Metal-binding</keyword>
<dbReference type="PROSITE" id="PS50089">
    <property type="entry name" value="ZF_RING_2"/>
    <property type="match status" value="1"/>
</dbReference>
<feature type="region of interest" description="Disordered" evidence="6">
    <location>
        <begin position="277"/>
        <end position="297"/>
    </location>
</feature>
<dbReference type="Pfam" id="PF00443">
    <property type="entry name" value="UCH"/>
    <property type="match status" value="1"/>
</dbReference>
<name>E9G1P4_DAPPU</name>
<dbReference type="eggNOG" id="KOG1870">
    <property type="taxonomic scope" value="Eukaryota"/>
</dbReference>
<dbReference type="CDD" id="cd02674">
    <property type="entry name" value="Peptidase_C19R"/>
    <property type="match status" value="1"/>
</dbReference>
<dbReference type="GO" id="GO:0004843">
    <property type="term" value="F:cysteine-type deubiquitinase activity"/>
    <property type="evidence" value="ECO:0007669"/>
    <property type="project" value="UniProtKB-EC"/>
</dbReference>
<dbReference type="SUPFAM" id="SSF54001">
    <property type="entry name" value="Cysteine proteinases"/>
    <property type="match status" value="1"/>
</dbReference>
<dbReference type="EC" id="3.4.19.12" evidence="2"/>
<proteinExistence type="predicted"/>
<keyword evidence="4" id="KW-0862">Zinc</keyword>
<dbReference type="InterPro" id="IPR013083">
    <property type="entry name" value="Znf_RING/FYVE/PHD"/>
</dbReference>
<dbReference type="InterPro" id="IPR001394">
    <property type="entry name" value="Peptidase_C19_UCH"/>
</dbReference>
<accession>E9G1P4</accession>
<dbReference type="GO" id="GO:0008270">
    <property type="term" value="F:zinc ion binding"/>
    <property type="evidence" value="ECO:0007669"/>
    <property type="project" value="UniProtKB-KW"/>
</dbReference>
<evidence type="ECO:0000256" key="3">
    <source>
        <dbReference type="ARBA" id="ARBA00022771"/>
    </source>
</evidence>
<dbReference type="GO" id="GO:0007265">
    <property type="term" value="P:Ras protein signal transduction"/>
    <property type="evidence" value="ECO:0000318"/>
    <property type="project" value="GO_Central"/>
</dbReference>
<dbReference type="STRING" id="6669.E9G1P4"/>
<dbReference type="EMBL" id="GL732529">
    <property type="protein sequence ID" value="EFX86529.1"/>
    <property type="molecule type" value="Genomic_DNA"/>
</dbReference>
<dbReference type="SUPFAM" id="SSF57850">
    <property type="entry name" value="RING/U-box"/>
    <property type="match status" value="1"/>
</dbReference>
<dbReference type="GO" id="GO:0016579">
    <property type="term" value="P:protein deubiquitination"/>
    <property type="evidence" value="ECO:0007669"/>
    <property type="project" value="InterPro"/>
</dbReference>
<evidence type="ECO:0000259" key="7">
    <source>
        <dbReference type="PROSITE" id="PS50089"/>
    </source>
</evidence>
<dbReference type="PANTHER" id="PTHR21646:SF35">
    <property type="match status" value="1"/>
</dbReference>
<evidence type="ECO:0000256" key="4">
    <source>
        <dbReference type="ARBA" id="ARBA00022833"/>
    </source>
</evidence>
<dbReference type="CDD" id="cd16448">
    <property type="entry name" value="RING-H2"/>
    <property type="match status" value="1"/>
</dbReference>
<feature type="region of interest" description="Disordered" evidence="6">
    <location>
        <begin position="317"/>
        <end position="342"/>
    </location>
</feature>
<evidence type="ECO:0000259" key="8">
    <source>
        <dbReference type="PROSITE" id="PS50235"/>
    </source>
</evidence>
<gene>
    <name evidence="9" type="ORF">DAPPUDRAFT_307840</name>
</gene>
<dbReference type="HOGENOM" id="CLU_296704_0_0_1"/>
<dbReference type="PROSITE" id="PS50235">
    <property type="entry name" value="USP_3"/>
    <property type="match status" value="1"/>
</dbReference>
<evidence type="ECO:0000256" key="2">
    <source>
        <dbReference type="ARBA" id="ARBA00012759"/>
    </source>
</evidence>
<feature type="region of interest" description="Disordered" evidence="6">
    <location>
        <begin position="1"/>
        <end position="87"/>
    </location>
</feature>
<dbReference type="GO" id="GO:0007032">
    <property type="term" value="P:endosome organization"/>
    <property type="evidence" value="ECO:0000318"/>
    <property type="project" value="GO_Central"/>
</dbReference>
<dbReference type="InParanoid" id="E9G1P4"/>
<comment type="catalytic activity">
    <reaction evidence="1">
        <text>Thiol-dependent hydrolysis of ester, thioester, amide, peptide and isopeptide bonds formed by the C-terminal Gly of ubiquitin (a 76-residue protein attached to proteins as an intracellular targeting signal).</text>
        <dbReference type="EC" id="3.4.19.12"/>
    </reaction>
</comment>
<dbReference type="InterPro" id="IPR038765">
    <property type="entry name" value="Papain-like_cys_pep_sf"/>
</dbReference>
<dbReference type="Gene3D" id="3.90.70.10">
    <property type="entry name" value="Cysteine proteinases"/>
    <property type="match status" value="3"/>
</dbReference>
<sequence>MAHEGSPVHASSPSQELGLSVKDPGDDCQPELWYTEGNDIIDAGGPSSVEVQPDLSGSPRSISASSQLDDFNGSLSPSNPIAETEGGGDLDIMGIANSWNDDDAFCNESAIPARGVELSCMSLGQTASSGPWTSPTPLFPTTLDLFEDDRESVCELLGDVADSNSIPGVCGLRNLGNTCFMNAGLQCLINTPPLLNYFHSNSIDDQYIGCNSVHLTAQFAAFLLKMWSGRFSTLRPAEFKHTLSLYHPQFKDYRQHDCQEFLALLLDSLHEHLSQTALKEGTSDHTRDIVPGSGTGRNADLPADCCLLTEEPMELYESSRSSQLSSPRSSSDSVETSSSCTTSCSSTRAKAAALSLRSLPIPEEVKQPLFPLTIHPPSQDGSVTDLLFKGSSLSPQKCSLVMERNMLNPCADPVQNIVLEKNLLSEISSMMKESKTANVNISTGSAETSPNNEICFDSGKFPPTDQVKPRAAVASTLVRNTDSAQVLMQAKQHLIQKNKVKNTNMLKETAKRLSEDQNLSSSFPLSLAEATSCGEQSLPSPNNENVSSISKKARLENDDGQEALAIGQVNDNRGTSPWDSLGALSKAVREEESSRSDNGVCLTNSMANESVVTHTFQGQFRSTVVCCSCKHVSVTYEPFMYLSVPLPRALERLIEVVYIPASGANGSSRHQLLLQQYDEVLKLRQMLVKCLGLNEEQSGRLVLAEVANRVIVRFLEDQLLLRNLTDGQHRSVYAFAVPPPSSSLTPAGLSGSDDVCSSSTGVSAAITQCSDPAETDLPAPIMDNSWKSCAICLEEMADADLRKHTSCTCLLCQSCIEASCKHHRSSFGGGSRIGDYLQCPVCGMDVKPEEEFAPLDKLHCYRPVIRLLNLPVLFRLASNLRSANPKSSRLIGHPRLLQLPNLVSPKSLYDTVKNIYPKVNAFDLCFVDQQGIRCPRCVYPNRCNGCKISPDADQISLQPGDCLAVQVYPPDDEEVEFEVTKWEKFFELQTAAEQDDCVSSSSSSSRFQKEPLTLDDCLSAFSESETLDEGNPWFCPKCQKSQCASKTLSICQAPPYLIVYLKRFVFHDNSSSKLDNRVEFPLTGLCLQPYVDNGNVSNNSEDYMYDLYGVVCHFGSASSGHYTAYTRHVNSKDWHYYNDETVLSRAPQDEDFSHGYVLFYQRRSRPNCHDETLMPCVTDK</sequence>
<feature type="compositionally biased region" description="Low complexity" evidence="6">
    <location>
        <begin position="318"/>
        <end position="342"/>
    </location>
</feature>
<evidence type="ECO:0000313" key="10">
    <source>
        <dbReference type="Proteomes" id="UP000000305"/>
    </source>
</evidence>
<dbReference type="OMA" id="KHVSVTY"/>
<dbReference type="PANTHER" id="PTHR21646">
    <property type="entry name" value="UBIQUITIN CARBOXYL-TERMINAL HYDROLASE"/>
    <property type="match status" value="1"/>
</dbReference>
<dbReference type="InterPro" id="IPR018200">
    <property type="entry name" value="USP_CS"/>
</dbReference>
<evidence type="ECO:0000256" key="1">
    <source>
        <dbReference type="ARBA" id="ARBA00000707"/>
    </source>
</evidence>
<dbReference type="InterPro" id="IPR028889">
    <property type="entry name" value="USP"/>
</dbReference>